<dbReference type="AlphaFoldDB" id="A0A554JCD7"/>
<name>A0A554JCD7_9BACT</name>
<evidence type="ECO:0008006" key="3">
    <source>
        <dbReference type="Google" id="ProtNLM"/>
    </source>
</evidence>
<dbReference type="Proteomes" id="UP000319613">
    <property type="component" value="Unassembled WGS sequence"/>
</dbReference>
<gene>
    <name evidence="1" type="ORF">G01um101477_231</name>
</gene>
<feature type="non-terminal residue" evidence="1">
    <location>
        <position position="132"/>
    </location>
</feature>
<protein>
    <recommendedName>
        <fullName evidence="3">ArsR family transcriptional regulator</fullName>
    </recommendedName>
</protein>
<evidence type="ECO:0000313" key="2">
    <source>
        <dbReference type="Proteomes" id="UP000319613"/>
    </source>
</evidence>
<reference evidence="1 2" key="1">
    <citation type="submission" date="2017-07" db="EMBL/GenBank/DDBJ databases">
        <title>Mechanisms for carbon and nitrogen cycling indicate functional differentiation within the Candidate Phyla Radiation.</title>
        <authorList>
            <person name="Danczak R.E."/>
            <person name="Johnston M.D."/>
            <person name="Kenah C."/>
            <person name="Slattery M."/>
            <person name="Wrighton K.C."/>
            <person name="Wilkins M.J."/>
        </authorList>
    </citation>
    <scope>NUCLEOTIDE SEQUENCE [LARGE SCALE GENOMIC DNA]</scope>
    <source>
        <strain evidence="1">Gr01-1014_77</strain>
    </source>
</reference>
<evidence type="ECO:0000313" key="1">
    <source>
        <dbReference type="EMBL" id="TSC66025.1"/>
    </source>
</evidence>
<proteinExistence type="predicted"/>
<organism evidence="1 2">
    <name type="scientific">Candidatus Doudnabacteria bacterium Gr01-1014_77</name>
    <dbReference type="NCBI Taxonomy" id="2017133"/>
    <lineage>
        <taxon>Bacteria</taxon>
        <taxon>Candidatus Doudnaibacteriota</taxon>
    </lineage>
</organism>
<dbReference type="EMBL" id="VMFF01000017">
    <property type="protein sequence ID" value="TSC66025.1"/>
    <property type="molecule type" value="Genomic_DNA"/>
</dbReference>
<comment type="caution">
    <text evidence="1">The sequence shown here is derived from an EMBL/GenBank/DDBJ whole genome shotgun (WGS) entry which is preliminary data.</text>
</comment>
<sequence length="132" mass="14798">MVANFLENKVKAKAILFFLNHQERAFNVRELEKILHSRNLSPHLNDLVKAGFLKSFSRKSLRFFILNSKSSLIADFKSIISKQRIKTKQITDPLEKAILKVKGLKVAVLSGLFVGDLSASCDLLLAGSVSQR</sequence>
<accession>A0A554JCD7</accession>